<dbReference type="Pfam" id="PF08795">
    <property type="entry name" value="DUF1796"/>
    <property type="match status" value="1"/>
</dbReference>
<dbReference type="EMBL" id="MUAU01000122">
    <property type="protein sequence ID" value="OOR72377.1"/>
    <property type="molecule type" value="Genomic_DNA"/>
</dbReference>
<evidence type="ECO:0008006" key="3">
    <source>
        <dbReference type="Google" id="ProtNLM"/>
    </source>
</evidence>
<name>A0A9X6GDY0_BACCE</name>
<dbReference type="InterPro" id="IPR014903">
    <property type="entry name" value="DUF1796"/>
</dbReference>
<dbReference type="AlphaFoldDB" id="A0A9X6GDY0"/>
<sequence length="206" mass="24279">MKLIDVQGEYNAIFSLGGRCLASYRLVQYRLRLYTGVIDWMLSPKLLKVIDLLENRFGDFMKKENLLWDGYDVSGKCLLLTDKVYDITSVHDFPITRNTPENWVMYEEFRVTLDRRIQRFLNKLETCQKILFVRIGGTYEEAKRLETVLSKMIQGEFRVLLINDIDGDTVVEYDWDLLYTCSIGMPLLLDDRLWDQVLQKIFHSAI</sequence>
<evidence type="ECO:0000313" key="1">
    <source>
        <dbReference type="EMBL" id="OOR72377.1"/>
    </source>
</evidence>
<protein>
    <recommendedName>
        <fullName evidence="3">Peptidase</fullName>
    </recommendedName>
</protein>
<dbReference type="RefSeq" id="WP_078187302.1">
    <property type="nucleotide sequence ID" value="NZ_MUAU01000122.1"/>
</dbReference>
<comment type="caution">
    <text evidence="1">The sequence shown here is derived from an EMBL/GenBank/DDBJ whole genome shotgun (WGS) entry which is preliminary data.</text>
</comment>
<dbReference type="Proteomes" id="UP000190641">
    <property type="component" value="Unassembled WGS sequence"/>
</dbReference>
<reference evidence="1 2" key="1">
    <citation type="submission" date="2017-01" db="EMBL/GenBank/DDBJ databases">
        <title>Bacillus cereus isolates.</title>
        <authorList>
            <person name="Beno S.M."/>
        </authorList>
    </citation>
    <scope>NUCLEOTIDE SEQUENCE [LARGE SCALE GENOMIC DNA]</scope>
    <source>
        <strain evidence="1 2">FSL K6-1030</strain>
    </source>
</reference>
<accession>A0A9X6GDY0</accession>
<evidence type="ECO:0000313" key="2">
    <source>
        <dbReference type="Proteomes" id="UP000190641"/>
    </source>
</evidence>
<proteinExistence type="predicted"/>
<gene>
    <name evidence="1" type="ORF">BLX06_25175</name>
</gene>
<organism evidence="1 2">
    <name type="scientific">Bacillus cereus</name>
    <dbReference type="NCBI Taxonomy" id="1396"/>
    <lineage>
        <taxon>Bacteria</taxon>
        <taxon>Bacillati</taxon>
        <taxon>Bacillota</taxon>
        <taxon>Bacilli</taxon>
        <taxon>Bacillales</taxon>
        <taxon>Bacillaceae</taxon>
        <taxon>Bacillus</taxon>
        <taxon>Bacillus cereus group</taxon>
    </lineage>
</organism>